<dbReference type="Gene3D" id="2.40.160.10">
    <property type="entry name" value="Porin"/>
    <property type="match status" value="1"/>
</dbReference>
<name>A0A831RKY3_9GAMM</name>
<comment type="caution">
    <text evidence="2">The sequence shown here is derived from an EMBL/GenBank/DDBJ whole genome shotgun (WGS) entry which is preliminary data.</text>
</comment>
<feature type="signal peptide" evidence="1">
    <location>
        <begin position="1"/>
        <end position="25"/>
    </location>
</feature>
<feature type="chain" id="PRO_5033023699" description="Porin" evidence="1">
    <location>
        <begin position="26"/>
        <end position="206"/>
    </location>
</feature>
<dbReference type="InterPro" id="IPR023614">
    <property type="entry name" value="Porin_dom_sf"/>
</dbReference>
<keyword evidence="1" id="KW-0732">Signal</keyword>
<sequence length="206" mass="22831">MKRSNRFHSGPLAALLLLTAAGASAESPPGDQPPPLLEEMWSATEIYQDDDDQGIETFRLVGRYHGQYWSVDADQGGTSGWENRRVIFGFQALVHPGFLLELQMHVNDEFNPVYDGLYTGFIKWTSPTSRFSLSLGRLDYLFTGMERSTSSKKNYTFERGLLVNQIMPGEVVGLYGRGKIAGMSLQAGLFSGNIENEFTDFSAGLA</sequence>
<gene>
    <name evidence="2" type="ORF">ENI96_05025</name>
</gene>
<dbReference type="Proteomes" id="UP000886251">
    <property type="component" value="Unassembled WGS sequence"/>
</dbReference>
<evidence type="ECO:0000313" key="2">
    <source>
        <dbReference type="EMBL" id="HEB95777.1"/>
    </source>
</evidence>
<protein>
    <recommendedName>
        <fullName evidence="3">Porin</fullName>
    </recommendedName>
</protein>
<proteinExistence type="predicted"/>
<dbReference type="AlphaFoldDB" id="A0A831RKY3"/>
<evidence type="ECO:0008006" key="3">
    <source>
        <dbReference type="Google" id="ProtNLM"/>
    </source>
</evidence>
<evidence type="ECO:0000256" key="1">
    <source>
        <dbReference type="SAM" id="SignalP"/>
    </source>
</evidence>
<accession>A0A831RKY3</accession>
<organism evidence="2">
    <name type="scientific">Sedimenticola thiotaurini</name>
    <dbReference type="NCBI Taxonomy" id="1543721"/>
    <lineage>
        <taxon>Bacteria</taxon>
        <taxon>Pseudomonadati</taxon>
        <taxon>Pseudomonadota</taxon>
        <taxon>Gammaproteobacteria</taxon>
        <taxon>Chromatiales</taxon>
        <taxon>Sedimenticolaceae</taxon>
        <taxon>Sedimenticola</taxon>
    </lineage>
</organism>
<dbReference type="EMBL" id="DRKP01000059">
    <property type="protein sequence ID" value="HEB95777.1"/>
    <property type="molecule type" value="Genomic_DNA"/>
</dbReference>
<feature type="non-terminal residue" evidence="2">
    <location>
        <position position="206"/>
    </location>
</feature>
<reference evidence="2" key="1">
    <citation type="journal article" date="2020" name="mSystems">
        <title>Genome- and Community-Level Interaction Insights into Carbon Utilization and Element Cycling Functions of Hydrothermarchaeota in Hydrothermal Sediment.</title>
        <authorList>
            <person name="Zhou Z."/>
            <person name="Liu Y."/>
            <person name="Xu W."/>
            <person name="Pan J."/>
            <person name="Luo Z.H."/>
            <person name="Li M."/>
        </authorList>
    </citation>
    <scope>NUCLEOTIDE SEQUENCE [LARGE SCALE GENOMIC DNA]</scope>
    <source>
        <strain evidence="2">HyVt-443</strain>
    </source>
</reference>